<keyword evidence="4" id="KW-0808">Transferase</keyword>
<evidence type="ECO:0000256" key="7">
    <source>
        <dbReference type="ARBA" id="ARBA00022722"/>
    </source>
</evidence>
<evidence type="ECO:0000313" key="19">
    <source>
        <dbReference type="EMBL" id="PZP57346.1"/>
    </source>
</evidence>
<evidence type="ECO:0000256" key="1">
    <source>
        <dbReference type="ARBA" id="ARBA00001936"/>
    </source>
</evidence>
<keyword evidence="7" id="KW-0540">Nuclease</keyword>
<evidence type="ECO:0000256" key="15">
    <source>
        <dbReference type="PIRSR" id="PIRSR606309-1"/>
    </source>
</evidence>
<evidence type="ECO:0000256" key="6">
    <source>
        <dbReference type="ARBA" id="ARBA00022705"/>
    </source>
</evidence>
<evidence type="ECO:0000256" key="16">
    <source>
        <dbReference type="PIRSR" id="PIRSR606309-2"/>
    </source>
</evidence>
<keyword evidence="9" id="KW-0378">Hydrolase</keyword>
<evidence type="ECO:0000256" key="8">
    <source>
        <dbReference type="ARBA" id="ARBA00022723"/>
    </source>
</evidence>
<feature type="active site" description="Proton acceptor" evidence="15">
    <location>
        <position position="150"/>
    </location>
</feature>
<sequence>MREIALDTETTGFDPDQGDKIVEIGCVELINHVPTGKTWHKYINPEREIDAGAIAVHGITNEKVKDCPTFGELVGEFLDFVGDSTLVIHNAEFDIKFLNAEMKPYGFPPFKVANAIDTVQVARKKYPGQPANLDALCRRFGIDLSDRDFHGALLDAQLLAKVYLELMGGRQHGLGLDSGSAGNIFTESGAIPTKRVFREPRVFPVPPEELEKHQSMLANLKGNLWQEAE</sequence>
<feature type="binding site" evidence="16">
    <location>
        <position position="7"/>
    </location>
    <ligand>
        <name>substrate</name>
    </ligand>
</feature>
<evidence type="ECO:0000256" key="4">
    <source>
        <dbReference type="ARBA" id="ARBA00022679"/>
    </source>
</evidence>
<dbReference type="PANTHER" id="PTHR30231:SF41">
    <property type="entry name" value="DNA POLYMERASE III SUBUNIT EPSILON"/>
    <property type="match status" value="1"/>
</dbReference>
<dbReference type="CDD" id="cd06131">
    <property type="entry name" value="DNA_pol_III_epsilon_Ecoli_like"/>
    <property type="match status" value="1"/>
</dbReference>
<dbReference type="GO" id="GO:0046872">
    <property type="term" value="F:metal ion binding"/>
    <property type="evidence" value="ECO:0007669"/>
    <property type="project" value="UniProtKB-KW"/>
</dbReference>
<dbReference type="NCBIfam" id="NF004316">
    <property type="entry name" value="PRK05711.1"/>
    <property type="match status" value="1"/>
</dbReference>
<comment type="cofactor">
    <cofactor evidence="1">
        <name>Mn(2+)</name>
        <dbReference type="ChEBI" id="CHEBI:29035"/>
    </cofactor>
</comment>
<comment type="cofactor">
    <cofactor evidence="17">
        <name>Mg(2+)</name>
        <dbReference type="ChEBI" id="CHEBI:18420"/>
    </cofactor>
    <cofactor evidence="17">
        <name>Mn(2+)</name>
        <dbReference type="ChEBI" id="CHEBI:29035"/>
    </cofactor>
    <text evidence="17">Binds 2 divalent metal cations. Magnesium or manganese.</text>
</comment>
<keyword evidence="8 17" id="KW-0479">Metal-binding</keyword>
<dbReference type="NCBIfam" id="TIGR01406">
    <property type="entry name" value="dnaQ_proteo"/>
    <property type="match status" value="1"/>
</dbReference>
<dbReference type="SUPFAM" id="SSF53098">
    <property type="entry name" value="Ribonuclease H-like"/>
    <property type="match status" value="1"/>
</dbReference>
<evidence type="ECO:0000256" key="11">
    <source>
        <dbReference type="ARBA" id="ARBA00022842"/>
    </source>
</evidence>
<dbReference type="GO" id="GO:0003887">
    <property type="term" value="F:DNA-directed DNA polymerase activity"/>
    <property type="evidence" value="ECO:0007669"/>
    <property type="project" value="UniProtKB-KW"/>
</dbReference>
<evidence type="ECO:0000313" key="20">
    <source>
        <dbReference type="Proteomes" id="UP000249739"/>
    </source>
</evidence>
<feature type="binding site" evidence="16">
    <location>
        <position position="155"/>
    </location>
    <ligand>
        <name>substrate</name>
    </ligand>
</feature>
<dbReference type="SMART" id="SM00479">
    <property type="entry name" value="EXOIII"/>
    <property type="match status" value="1"/>
</dbReference>
<organism evidence="19 20">
    <name type="scientific">Micavibrio aeruginosavorus</name>
    <dbReference type="NCBI Taxonomy" id="349221"/>
    <lineage>
        <taxon>Bacteria</taxon>
        <taxon>Pseudomonadati</taxon>
        <taxon>Bdellovibrionota</taxon>
        <taxon>Bdellovibrionia</taxon>
        <taxon>Bdellovibrionales</taxon>
        <taxon>Pseudobdellovibrionaceae</taxon>
        <taxon>Micavibrio</taxon>
    </lineage>
</organism>
<feature type="domain" description="Exonuclease" evidence="18">
    <location>
        <begin position="2"/>
        <end position="172"/>
    </location>
</feature>
<evidence type="ECO:0000256" key="14">
    <source>
        <dbReference type="ARBA" id="ARBA00049244"/>
    </source>
</evidence>
<keyword evidence="5" id="KW-0548">Nucleotidyltransferase</keyword>
<evidence type="ECO:0000256" key="2">
    <source>
        <dbReference type="ARBA" id="ARBA00012417"/>
    </source>
</evidence>
<dbReference type="Proteomes" id="UP000249739">
    <property type="component" value="Unassembled WGS sequence"/>
</dbReference>
<keyword evidence="13 17" id="KW-0464">Manganese</keyword>
<feature type="binding site" evidence="17">
    <location>
        <position position="155"/>
    </location>
    <ligand>
        <name>a divalent metal cation</name>
        <dbReference type="ChEBI" id="CHEBI:60240"/>
        <label>1</label>
        <note>catalytic</note>
    </ligand>
</feature>
<dbReference type="InterPro" id="IPR006309">
    <property type="entry name" value="DnaQ_proteo"/>
</dbReference>
<gene>
    <name evidence="19" type="primary">dnaQ</name>
    <name evidence="19" type="ORF">DI586_00770</name>
</gene>
<accession>A0A2W5HGM5</accession>
<dbReference type="PANTHER" id="PTHR30231">
    <property type="entry name" value="DNA POLYMERASE III SUBUNIT EPSILON"/>
    <property type="match status" value="1"/>
</dbReference>
<feature type="binding site" evidence="17">
    <location>
        <position position="9"/>
    </location>
    <ligand>
        <name>a divalent metal cation</name>
        <dbReference type="ChEBI" id="CHEBI:60240"/>
        <label>1</label>
        <note>catalytic</note>
    </ligand>
</feature>
<evidence type="ECO:0000256" key="5">
    <source>
        <dbReference type="ARBA" id="ARBA00022695"/>
    </source>
</evidence>
<dbReference type="InterPro" id="IPR036397">
    <property type="entry name" value="RNaseH_sf"/>
</dbReference>
<evidence type="ECO:0000256" key="17">
    <source>
        <dbReference type="PIRSR" id="PIRSR606309-3"/>
    </source>
</evidence>
<comment type="catalytic activity">
    <reaction evidence="14">
        <text>DNA(n) + a 2'-deoxyribonucleoside 5'-triphosphate = DNA(n+1) + diphosphate</text>
        <dbReference type="Rhea" id="RHEA:22508"/>
        <dbReference type="Rhea" id="RHEA-COMP:17339"/>
        <dbReference type="Rhea" id="RHEA-COMP:17340"/>
        <dbReference type="ChEBI" id="CHEBI:33019"/>
        <dbReference type="ChEBI" id="CHEBI:61560"/>
        <dbReference type="ChEBI" id="CHEBI:173112"/>
        <dbReference type="EC" id="2.7.7.7"/>
    </reaction>
</comment>
<dbReference type="InterPro" id="IPR012337">
    <property type="entry name" value="RNaseH-like_sf"/>
</dbReference>
<evidence type="ECO:0000259" key="18">
    <source>
        <dbReference type="SMART" id="SM00479"/>
    </source>
</evidence>
<feature type="binding site" evidence="16">
    <location>
        <position position="57"/>
    </location>
    <ligand>
        <name>substrate</name>
    </ligand>
</feature>
<proteinExistence type="predicted"/>
<dbReference type="GO" id="GO:0003677">
    <property type="term" value="F:DNA binding"/>
    <property type="evidence" value="ECO:0007669"/>
    <property type="project" value="InterPro"/>
</dbReference>
<dbReference type="Pfam" id="PF00929">
    <property type="entry name" value="RNase_T"/>
    <property type="match status" value="1"/>
</dbReference>
<keyword evidence="10" id="KW-0269">Exonuclease</keyword>
<comment type="caution">
    <text evidence="19">The sequence shown here is derived from an EMBL/GenBank/DDBJ whole genome shotgun (WGS) entry which is preliminary data.</text>
</comment>
<dbReference type="InterPro" id="IPR006054">
    <property type="entry name" value="DnaQ"/>
</dbReference>
<evidence type="ECO:0000256" key="13">
    <source>
        <dbReference type="ARBA" id="ARBA00023211"/>
    </source>
</evidence>
<keyword evidence="12" id="KW-0239">DNA-directed DNA polymerase</keyword>
<dbReference type="EC" id="2.7.7.7" evidence="2"/>
<dbReference type="Gene3D" id="3.30.420.10">
    <property type="entry name" value="Ribonuclease H-like superfamily/Ribonuclease H"/>
    <property type="match status" value="1"/>
</dbReference>
<dbReference type="InterPro" id="IPR013520">
    <property type="entry name" value="Ribonucl_H"/>
</dbReference>
<keyword evidence="11 17" id="KW-0460">Magnesium</keyword>
<dbReference type="FunFam" id="3.30.420.10:FF:000012">
    <property type="entry name" value="DNA polymerase III subunit epsilon"/>
    <property type="match status" value="1"/>
</dbReference>
<evidence type="ECO:0000256" key="3">
    <source>
        <dbReference type="ARBA" id="ARBA00020352"/>
    </source>
</evidence>
<protein>
    <recommendedName>
        <fullName evidence="3">DNA polymerase III subunit epsilon</fullName>
        <ecNumber evidence="2">2.7.7.7</ecNumber>
    </recommendedName>
</protein>
<dbReference type="GO" id="GO:0045004">
    <property type="term" value="P:DNA replication proofreading"/>
    <property type="evidence" value="ECO:0007669"/>
    <property type="project" value="TreeGrafter"/>
</dbReference>
<name>A0A2W5HGM5_9BACT</name>
<dbReference type="NCBIfam" id="TIGR00573">
    <property type="entry name" value="dnaq"/>
    <property type="match status" value="1"/>
</dbReference>
<evidence type="ECO:0000256" key="10">
    <source>
        <dbReference type="ARBA" id="ARBA00022839"/>
    </source>
</evidence>
<evidence type="ECO:0000256" key="9">
    <source>
        <dbReference type="ARBA" id="ARBA00022801"/>
    </source>
</evidence>
<feature type="binding site" evidence="17">
    <location>
        <position position="7"/>
    </location>
    <ligand>
        <name>a divalent metal cation</name>
        <dbReference type="ChEBI" id="CHEBI:60240"/>
        <label>1</label>
        <note>catalytic</note>
    </ligand>
</feature>
<evidence type="ECO:0000256" key="12">
    <source>
        <dbReference type="ARBA" id="ARBA00022932"/>
    </source>
</evidence>
<dbReference type="AlphaFoldDB" id="A0A2W5HGM5"/>
<reference evidence="19 20" key="1">
    <citation type="submission" date="2017-08" db="EMBL/GenBank/DDBJ databases">
        <title>Infants hospitalized years apart are colonized by the same room-sourced microbial strains.</title>
        <authorList>
            <person name="Brooks B."/>
            <person name="Olm M.R."/>
            <person name="Firek B.A."/>
            <person name="Baker R."/>
            <person name="Thomas B.C."/>
            <person name="Morowitz M.J."/>
            <person name="Banfield J.F."/>
        </authorList>
    </citation>
    <scope>NUCLEOTIDE SEQUENCE [LARGE SCALE GENOMIC DNA]</scope>
    <source>
        <strain evidence="19">S2_006_000_R2_64</strain>
    </source>
</reference>
<dbReference type="GO" id="GO:0008408">
    <property type="term" value="F:3'-5' exonuclease activity"/>
    <property type="evidence" value="ECO:0007669"/>
    <property type="project" value="TreeGrafter"/>
</dbReference>
<feature type="binding site" evidence="16">
    <location>
        <position position="9"/>
    </location>
    <ligand>
        <name>substrate</name>
    </ligand>
</feature>
<dbReference type="EMBL" id="QFOT01000003">
    <property type="protein sequence ID" value="PZP57346.1"/>
    <property type="molecule type" value="Genomic_DNA"/>
</dbReference>
<dbReference type="GO" id="GO:0005829">
    <property type="term" value="C:cytosol"/>
    <property type="evidence" value="ECO:0007669"/>
    <property type="project" value="TreeGrafter"/>
</dbReference>
<keyword evidence="6" id="KW-0235">DNA replication</keyword>